<protein>
    <submittedName>
        <fullName evidence="4">ABC transporter</fullName>
    </submittedName>
</protein>
<evidence type="ECO:0000256" key="1">
    <source>
        <dbReference type="ARBA" id="ARBA00010634"/>
    </source>
</evidence>
<evidence type="ECO:0000256" key="2">
    <source>
        <dbReference type="ARBA" id="ARBA00022729"/>
    </source>
</evidence>
<sequence>METSDESVAGGVQSGTSEQAETVALAVTAQSGDSGDETDAELLAEIEAEVDEQGDYPVPGVYDPFENFNRVMWSINYDYLDPYIARPVSIAYMDYVPSFVRTGIKNFLANLDEPASMINSAVMLEGEQAVAHFNRFWINSTFGVAGLIDIASAADIRKPNDREFGDTMGRYGVPNGPYFMVPMYGPITLREGAGDMVDDLYFPLDLLTFWQSLGKWAFEGMESRAALVPQEALLKDSPDPYIFTRDAYIQNKNFSATGGVVSEDTVEEDTYLDDYLDEIDAE</sequence>
<dbReference type="Proteomes" id="UP000036097">
    <property type="component" value="Unassembled WGS sequence"/>
</dbReference>
<feature type="region of interest" description="Disordered" evidence="3">
    <location>
        <begin position="1"/>
        <end position="20"/>
    </location>
</feature>
<keyword evidence="5" id="KW-1185">Reference proteome</keyword>
<dbReference type="PATRIC" id="fig|1195763.3.peg.2080"/>
<dbReference type="InterPro" id="IPR007428">
    <property type="entry name" value="MlaA"/>
</dbReference>
<comment type="similarity">
    <text evidence="1">Belongs to the MlaA family.</text>
</comment>
<dbReference type="PANTHER" id="PTHR30035">
    <property type="entry name" value="LIPOPROTEIN VACJ-RELATED"/>
    <property type="match status" value="1"/>
</dbReference>
<reference evidence="4 5" key="1">
    <citation type="submission" date="2015-05" db="EMBL/GenBank/DDBJ databases">
        <title>Photobacterium galathea sp. nov.</title>
        <authorList>
            <person name="Machado H."/>
            <person name="Gram L."/>
        </authorList>
    </citation>
    <scope>NUCLEOTIDE SEQUENCE [LARGE SCALE GENOMIC DNA]</scope>
    <source>
        <strain evidence="4 5">CGMCC 1.12159</strain>
    </source>
</reference>
<dbReference type="GO" id="GO:0016020">
    <property type="term" value="C:membrane"/>
    <property type="evidence" value="ECO:0007669"/>
    <property type="project" value="InterPro"/>
</dbReference>
<accession>A0A0J1JUQ6</accession>
<dbReference type="PANTHER" id="PTHR30035:SF3">
    <property type="entry name" value="INTERMEMBRANE PHOSPHOLIPID TRANSPORT SYSTEM LIPOPROTEIN MLAA"/>
    <property type="match status" value="1"/>
</dbReference>
<evidence type="ECO:0000313" key="5">
    <source>
        <dbReference type="Proteomes" id="UP000036097"/>
    </source>
</evidence>
<keyword evidence="2" id="KW-0732">Signal</keyword>
<evidence type="ECO:0000256" key="3">
    <source>
        <dbReference type="SAM" id="MobiDB-lite"/>
    </source>
</evidence>
<proteinExistence type="inferred from homology"/>
<name>A0A0J1JUQ6_9GAMM</name>
<dbReference type="AlphaFoldDB" id="A0A0J1JUQ6"/>
<comment type="caution">
    <text evidence="4">The sequence shown here is derived from an EMBL/GenBank/DDBJ whole genome shotgun (WGS) entry which is preliminary data.</text>
</comment>
<evidence type="ECO:0000313" key="4">
    <source>
        <dbReference type="EMBL" id="KLV06037.1"/>
    </source>
</evidence>
<dbReference type="EMBL" id="LDOT01000012">
    <property type="protein sequence ID" value="KLV06037.1"/>
    <property type="molecule type" value="Genomic_DNA"/>
</dbReference>
<gene>
    <name evidence="4" type="ORF">ABT56_09900</name>
</gene>
<dbReference type="PRINTS" id="PR01805">
    <property type="entry name" value="VACJLIPOPROT"/>
</dbReference>
<dbReference type="STRING" id="1195763.ABT56_09900"/>
<dbReference type="Pfam" id="PF04333">
    <property type="entry name" value="MlaA"/>
    <property type="match status" value="1"/>
</dbReference>
<organism evidence="4 5">
    <name type="scientific">Photobacterium aquae</name>
    <dbReference type="NCBI Taxonomy" id="1195763"/>
    <lineage>
        <taxon>Bacteria</taxon>
        <taxon>Pseudomonadati</taxon>
        <taxon>Pseudomonadota</taxon>
        <taxon>Gammaproteobacteria</taxon>
        <taxon>Vibrionales</taxon>
        <taxon>Vibrionaceae</taxon>
        <taxon>Photobacterium</taxon>
    </lineage>
</organism>
<dbReference type="GO" id="GO:0120010">
    <property type="term" value="P:intermembrane phospholipid transfer"/>
    <property type="evidence" value="ECO:0007669"/>
    <property type="project" value="TreeGrafter"/>
</dbReference>